<sequence>ATYDEACNIGYCSIMGATIGGWGGNYTTVSTLQEFVVAVAGTQTAVILVNGTLSGSTQVAIGSGKSILGLPGSALHGVSLSLAGSRNVILRNLRITNTTGHAISLSSSRSVWVDHCDLSTSSATSSLLSISHGSDYITVTQNFIHDHPSTAISVSQSSDNVAEDEGKFHITFIGNHVKNVGTAVSFGTGTGHLFNSYYENATMGINARNGADLLVESSVFEGSTTAIFSSDSAKPGKVTVVDVVLGEGINTAPKGEMNADSVPYPYDWAVLSSSVVKATVVKEAGAKLHY</sequence>
<evidence type="ECO:0000313" key="7">
    <source>
        <dbReference type="Proteomes" id="UP001174936"/>
    </source>
</evidence>
<keyword evidence="7" id="KW-1185">Reference proteome</keyword>
<dbReference type="InterPro" id="IPR002022">
    <property type="entry name" value="Pec_lyase"/>
</dbReference>
<dbReference type="InterPro" id="IPR012334">
    <property type="entry name" value="Pectin_lyas_fold"/>
</dbReference>
<dbReference type="EMBL" id="JAULSV010000007">
    <property type="protein sequence ID" value="KAK0639971.1"/>
    <property type="molecule type" value="Genomic_DNA"/>
</dbReference>
<dbReference type="GO" id="GO:0030570">
    <property type="term" value="F:pectate lyase activity"/>
    <property type="evidence" value="ECO:0007669"/>
    <property type="project" value="InterPro"/>
</dbReference>
<accession>A0AA39XUN6</accession>
<dbReference type="GO" id="GO:0000272">
    <property type="term" value="P:polysaccharide catabolic process"/>
    <property type="evidence" value="ECO:0007669"/>
    <property type="project" value="UniProtKB-KW"/>
</dbReference>
<dbReference type="GO" id="GO:0005576">
    <property type="term" value="C:extracellular region"/>
    <property type="evidence" value="ECO:0007669"/>
    <property type="project" value="UniProtKB-SubCell"/>
</dbReference>
<evidence type="ECO:0000256" key="4">
    <source>
        <dbReference type="RuleBase" id="RU361173"/>
    </source>
</evidence>
<feature type="non-terminal residue" evidence="6">
    <location>
        <position position="290"/>
    </location>
</feature>
<comment type="similarity">
    <text evidence="1 4">Belongs to the polysaccharide lyase 1 family.</text>
</comment>
<proteinExistence type="inferred from homology"/>
<organism evidence="6 7">
    <name type="scientific">Cercophora newfieldiana</name>
    <dbReference type="NCBI Taxonomy" id="92897"/>
    <lineage>
        <taxon>Eukaryota</taxon>
        <taxon>Fungi</taxon>
        <taxon>Dikarya</taxon>
        <taxon>Ascomycota</taxon>
        <taxon>Pezizomycotina</taxon>
        <taxon>Sordariomycetes</taxon>
        <taxon>Sordariomycetidae</taxon>
        <taxon>Sordariales</taxon>
        <taxon>Lasiosphaeriaceae</taxon>
        <taxon>Cercophora</taxon>
    </lineage>
</organism>
<evidence type="ECO:0000256" key="1">
    <source>
        <dbReference type="ARBA" id="ARBA00010980"/>
    </source>
</evidence>
<dbReference type="AlphaFoldDB" id="A0AA39XUN6"/>
<keyword evidence="4" id="KW-0624">Polysaccharide degradation</keyword>
<keyword evidence="2" id="KW-0732">Signal</keyword>
<keyword evidence="4" id="KW-0119">Carbohydrate metabolism</keyword>
<dbReference type="Proteomes" id="UP001174936">
    <property type="component" value="Unassembled WGS sequence"/>
</dbReference>
<evidence type="ECO:0000313" key="6">
    <source>
        <dbReference type="EMBL" id="KAK0639971.1"/>
    </source>
</evidence>
<dbReference type="Gene3D" id="2.160.20.10">
    <property type="entry name" value="Single-stranded right-handed beta-helix, Pectin lyase-like"/>
    <property type="match status" value="1"/>
</dbReference>
<dbReference type="SMART" id="SM00656">
    <property type="entry name" value="Amb_all"/>
    <property type="match status" value="1"/>
</dbReference>
<evidence type="ECO:0000256" key="3">
    <source>
        <dbReference type="ARBA" id="ARBA00023239"/>
    </source>
</evidence>
<keyword evidence="3 4" id="KW-0456">Lyase</keyword>
<dbReference type="SMART" id="SM00710">
    <property type="entry name" value="PbH1"/>
    <property type="match status" value="4"/>
</dbReference>
<feature type="non-terminal residue" evidence="6">
    <location>
        <position position="1"/>
    </location>
</feature>
<protein>
    <submittedName>
        <fullName evidence="6">Pectin lyase fold/virulence factor</fullName>
    </submittedName>
</protein>
<dbReference type="InterPro" id="IPR011050">
    <property type="entry name" value="Pectin_lyase_fold/virulence"/>
</dbReference>
<dbReference type="PANTHER" id="PTHR31683:SF18">
    <property type="entry name" value="PECTATE LYASE 21-RELATED"/>
    <property type="match status" value="1"/>
</dbReference>
<evidence type="ECO:0000259" key="5">
    <source>
        <dbReference type="SMART" id="SM00656"/>
    </source>
</evidence>
<evidence type="ECO:0000256" key="2">
    <source>
        <dbReference type="ARBA" id="ARBA00022729"/>
    </source>
</evidence>
<name>A0AA39XUN6_9PEZI</name>
<dbReference type="Pfam" id="PF00544">
    <property type="entry name" value="Pectate_lyase_4"/>
    <property type="match status" value="1"/>
</dbReference>
<comment type="caution">
    <text evidence="6">The sequence shown here is derived from an EMBL/GenBank/DDBJ whole genome shotgun (WGS) entry which is preliminary data.</text>
</comment>
<dbReference type="InterPro" id="IPR006626">
    <property type="entry name" value="PbH1"/>
</dbReference>
<feature type="domain" description="Pectate lyase" evidence="5">
    <location>
        <begin position="22"/>
        <end position="226"/>
    </location>
</feature>
<dbReference type="PANTHER" id="PTHR31683">
    <property type="entry name" value="PECTATE LYASE 18-RELATED"/>
    <property type="match status" value="1"/>
</dbReference>
<dbReference type="InterPro" id="IPR045032">
    <property type="entry name" value="PEL"/>
</dbReference>
<comment type="subcellular location">
    <subcellularLocation>
        <location evidence="4">Secreted</location>
    </subcellularLocation>
</comment>
<gene>
    <name evidence="6" type="ORF">B0T16DRAFT_306957</name>
</gene>
<keyword evidence="4" id="KW-0964">Secreted</keyword>
<dbReference type="SUPFAM" id="SSF51126">
    <property type="entry name" value="Pectin lyase-like"/>
    <property type="match status" value="1"/>
</dbReference>
<reference evidence="6" key="1">
    <citation type="submission" date="2023-06" db="EMBL/GenBank/DDBJ databases">
        <title>Genome-scale phylogeny and comparative genomics of the fungal order Sordariales.</title>
        <authorList>
            <consortium name="Lawrence Berkeley National Laboratory"/>
            <person name="Hensen N."/>
            <person name="Bonometti L."/>
            <person name="Westerberg I."/>
            <person name="Brannstrom I.O."/>
            <person name="Guillou S."/>
            <person name="Cros-Aarteil S."/>
            <person name="Calhoun S."/>
            <person name="Haridas S."/>
            <person name="Kuo A."/>
            <person name="Mondo S."/>
            <person name="Pangilinan J."/>
            <person name="Riley R."/>
            <person name="Labutti K."/>
            <person name="Andreopoulos B."/>
            <person name="Lipzen A."/>
            <person name="Chen C."/>
            <person name="Yanf M."/>
            <person name="Daum C."/>
            <person name="Ng V."/>
            <person name="Clum A."/>
            <person name="Steindorff A."/>
            <person name="Ohm R."/>
            <person name="Martin F."/>
            <person name="Silar P."/>
            <person name="Natvig D."/>
            <person name="Lalanne C."/>
            <person name="Gautier V."/>
            <person name="Ament-Velasquez S.L."/>
            <person name="Kruys A."/>
            <person name="Hutchinson M.I."/>
            <person name="Powell A.J."/>
            <person name="Barry K."/>
            <person name="Miller A.N."/>
            <person name="Grigoriev I.V."/>
            <person name="Debuchy R."/>
            <person name="Gladieux P."/>
            <person name="Thoren M.H."/>
            <person name="Johannesson H."/>
        </authorList>
    </citation>
    <scope>NUCLEOTIDE SEQUENCE</scope>
    <source>
        <strain evidence="6">SMH2532-1</strain>
    </source>
</reference>